<feature type="domain" description="LCCL" evidence="2">
    <location>
        <begin position="141"/>
        <end position="259"/>
    </location>
</feature>
<dbReference type="SUPFAM" id="SSF69848">
    <property type="entry name" value="LCCL domain"/>
    <property type="match status" value="1"/>
</dbReference>
<reference evidence="3 4" key="1">
    <citation type="submission" date="2014-04" db="EMBL/GenBank/DDBJ databases">
        <authorList>
            <consortium name="DOE Joint Genome Institute"/>
            <person name="Kuo A."/>
            <person name="Tarkka M."/>
            <person name="Buscot F."/>
            <person name="Kohler A."/>
            <person name="Nagy L.G."/>
            <person name="Floudas D."/>
            <person name="Copeland A."/>
            <person name="Barry K.W."/>
            <person name="Cichocki N."/>
            <person name="Veneault-Fourrey C."/>
            <person name="LaButti K."/>
            <person name="Lindquist E.A."/>
            <person name="Lipzen A."/>
            <person name="Lundell T."/>
            <person name="Morin E."/>
            <person name="Murat C."/>
            <person name="Sun H."/>
            <person name="Tunlid A."/>
            <person name="Henrissat B."/>
            <person name="Grigoriev I.V."/>
            <person name="Hibbett D.S."/>
            <person name="Martin F."/>
            <person name="Nordberg H.P."/>
            <person name="Cantor M.N."/>
            <person name="Hua S.X."/>
        </authorList>
    </citation>
    <scope>NUCLEOTIDE SEQUENCE [LARGE SCALE GENOMIC DNA]</scope>
    <source>
        <strain evidence="3 4">F 1598</strain>
    </source>
</reference>
<feature type="transmembrane region" description="Helical" evidence="1">
    <location>
        <begin position="435"/>
        <end position="455"/>
    </location>
</feature>
<dbReference type="Pfam" id="PF03815">
    <property type="entry name" value="LCCL"/>
    <property type="match status" value="1"/>
</dbReference>
<feature type="transmembrane region" description="Helical" evidence="1">
    <location>
        <begin position="283"/>
        <end position="302"/>
    </location>
</feature>
<evidence type="ECO:0000259" key="2">
    <source>
        <dbReference type="PROSITE" id="PS50820"/>
    </source>
</evidence>
<dbReference type="PROSITE" id="PS50820">
    <property type="entry name" value="LCCL"/>
    <property type="match status" value="1"/>
</dbReference>
<dbReference type="AlphaFoldDB" id="A0A0C3C667"/>
<dbReference type="EMBL" id="KN832985">
    <property type="protein sequence ID" value="KIM85122.1"/>
    <property type="molecule type" value="Genomic_DNA"/>
</dbReference>
<dbReference type="OrthoDB" id="441660at2759"/>
<feature type="transmembrane region" description="Helical" evidence="1">
    <location>
        <begin position="484"/>
        <end position="506"/>
    </location>
</feature>
<gene>
    <name evidence="3" type="ORF">PILCRDRAFT_817102</name>
</gene>
<dbReference type="InterPro" id="IPR051957">
    <property type="entry name" value="CRISP-LCCL_domain"/>
</dbReference>
<dbReference type="InterPro" id="IPR004043">
    <property type="entry name" value="LCCL"/>
</dbReference>
<evidence type="ECO:0000313" key="4">
    <source>
        <dbReference type="Proteomes" id="UP000054166"/>
    </source>
</evidence>
<dbReference type="PANTHER" id="PTHR31331">
    <property type="entry name" value="LCCL DOMAIN PROTEIN (AFU_ORTHOLOGUE AFUA_5G08630)"/>
    <property type="match status" value="1"/>
</dbReference>
<feature type="transmembrane region" description="Helical" evidence="1">
    <location>
        <begin position="405"/>
        <end position="423"/>
    </location>
</feature>
<keyword evidence="1" id="KW-0472">Membrane</keyword>
<feature type="transmembrane region" description="Helical" evidence="1">
    <location>
        <begin position="308"/>
        <end position="325"/>
    </location>
</feature>
<dbReference type="InParanoid" id="A0A0C3C667"/>
<keyword evidence="4" id="KW-1185">Reference proteome</keyword>
<reference evidence="4" key="2">
    <citation type="submission" date="2015-01" db="EMBL/GenBank/DDBJ databases">
        <title>Evolutionary Origins and Diversification of the Mycorrhizal Mutualists.</title>
        <authorList>
            <consortium name="DOE Joint Genome Institute"/>
            <consortium name="Mycorrhizal Genomics Consortium"/>
            <person name="Kohler A."/>
            <person name="Kuo A."/>
            <person name="Nagy L.G."/>
            <person name="Floudas D."/>
            <person name="Copeland A."/>
            <person name="Barry K.W."/>
            <person name="Cichocki N."/>
            <person name="Veneault-Fourrey C."/>
            <person name="LaButti K."/>
            <person name="Lindquist E.A."/>
            <person name="Lipzen A."/>
            <person name="Lundell T."/>
            <person name="Morin E."/>
            <person name="Murat C."/>
            <person name="Riley R."/>
            <person name="Ohm R."/>
            <person name="Sun H."/>
            <person name="Tunlid A."/>
            <person name="Henrissat B."/>
            <person name="Grigoriev I.V."/>
            <person name="Hibbett D.S."/>
            <person name="Martin F."/>
        </authorList>
    </citation>
    <scope>NUCLEOTIDE SEQUENCE [LARGE SCALE GENOMIC DNA]</scope>
    <source>
        <strain evidence="4">F 1598</strain>
    </source>
</reference>
<dbReference type="InterPro" id="IPR036609">
    <property type="entry name" value="LCCL_sf"/>
</dbReference>
<dbReference type="Proteomes" id="UP000054166">
    <property type="component" value="Unassembled WGS sequence"/>
</dbReference>
<name>A0A0C3C667_PILCF</name>
<evidence type="ECO:0000256" key="1">
    <source>
        <dbReference type="SAM" id="Phobius"/>
    </source>
</evidence>
<dbReference type="STRING" id="765440.A0A0C3C667"/>
<sequence length="621" mass="68346">MEAALSSSSSYTHTNSDFLDKSRSKLRQSACFEIETPSPAAPWYKRIDRSLASRFPWLHQQTVRFVRYARGPRPKVNLSEPKPFLHFTINLGRRSYSLELESALIRLTRPFTSPWLLLLLGAVYVIGFSFFARAQSFLTPASSWVDCTSVYWTENDGCGLNGLECAPFTNSTFDFRCPAQCNLVVLQNPRTVGNEQVDFVPYIVGGGDGNKTYRGDSFICAAATQAGMITNSKGGCASLQLVGNFTNYLGTAANGLTSIGFPSVFPVSIQFDPSTPLTHCTDIRNPALAFNILVTCLLFLFLRPKPIIIFWSLVCIGFWHITLFSQPRANPPPIDQAFGTFLPTLFVAYAFWRLAFRFTLPMFSKAPIEAAVWYLAPFWVGVLTNLTFAKIPIDRLTASDLTKRAGAITALVIILIVVVAIAVNQVRVIRKTGWLPYYLGWYILGGLVTLVIALLPGLQFRLHHYIIAMVLMPGTAWPTRLSAIYQGFLLGLFLNGVAAFGFDPILQTAADLQRDGPSGSALPTFLTNSTTYNASIPLVNQTIHWGELPDSGDGWVGFSLLVDDVERYAGAALNYSLAALQAGIPHFFRLAYTAGDDTGDFTMAATLWPNGTWVDPLPGPT</sequence>
<evidence type="ECO:0000313" key="3">
    <source>
        <dbReference type="EMBL" id="KIM85122.1"/>
    </source>
</evidence>
<feature type="transmembrane region" description="Helical" evidence="1">
    <location>
        <begin position="371"/>
        <end position="393"/>
    </location>
</feature>
<feature type="transmembrane region" description="Helical" evidence="1">
    <location>
        <begin position="337"/>
        <end position="356"/>
    </location>
</feature>
<accession>A0A0C3C667</accession>
<feature type="transmembrane region" description="Helical" evidence="1">
    <location>
        <begin position="115"/>
        <end position="132"/>
    </location>
</feature>
<proteinExistence type="predicted"/>
<organism evidence="3 4">
    <name type="scientific">Piloderma croceum (strain F 1598)</name>
    <dbReference type="NCBI Taxonomy" id="765440"/>
    <lineage>
        <taxon>Eukaryota</taxon>
        <taxon>Fungi</taxon>
        <taxon>Dikarya</taxon>
        <taxon>Basidiomycota</taxon>
        <taxon>Agaricomycotina</taxon>
        <taxon>Agaricomycetes</taxon>
        <taxon>Agaricomycetidae</taxon>
        <taxon>Atheliales</taxon>
        <taxon>Atheliaceae</taxon>
        <taxon>Piloderma</taxon>
    </lineage>
</organism>
<keyword evidence="1" id="KW-1133">Transmembrane helix</keyword>
<dbReference type="PANTHER" id="PTHR31331:SF1">
    <property type="entry name" value="CYSTEINE RICH SECRETORY PROTEIN LCCL DOMAIN CONTAINING 2"/>
    <property type="match status" value="1"/>
</dbReference>
<protein>
    <recommendedName>
        <fullName evidence="2">LCCL domain-containing protein</fullName>
    </recommendedName>
</protein>
<keyword evidence="1" id="KW-0812">Transmembrane</keyword>
<dbReference type="Gene3D" id="2.170.130.20">
    <property type="entry name" value="LCCL-like domain"/>
    <property type="match status" value="1"/>
</dbReference>
<dbReference type="HOGENOM" id="CLU_011125_2_0_1"/>